<evidence type="ECO:0000313" key="2">
    <source>
        <dbReference type="Proteomes" id="UP001596524"/>
    </source>
</evidence>
<reference evidence="2" key="1">
    <citation type="journal article" date="2019" name="Int. J. Syst. Evol. Microbiol.">
        <title>The Global Catalogue of Microorganisms (GCM) 10K type strain sequencing project: providing services to taxonomists for standard genome sequencing and annotation.</title>
        <authorList>
            <consortium name="The Broad Institute Genomics Platform"/>
            <consortium name="The Broad Institute Genome Sequencing Center for Infectious Disease"/>
            <person name="Wu L."/>
            <person name="Ma J."/>
        </authorList>
    </citation>
    <scope>NUCLEOTIDE SEQUENCE [LARGE SCALE GENOMIC DNA]</scope>
    <source>
        <strain evidence="2">FCH27</strain>
    </source>
</reference>
<name>A0ABW2N9G4_9ACTN</name>
<comment type="caution">
    <text evidence="1">The sequence shown here is derived from an EMBL/GenBank/DDBJ whole genome shotgun (WGS) entry which is preliminary data.</text>
</comment>
<dbReference type="EMBL" id="JBHTCH010000025">
    <property type="protein sequence ID" value="MFC7362565.1"/>
    <property type="molecule type" value="Genomic_DNA"/>
</dbReference>
<sequence length="175" mass="18971">MTPRTTYADLVDGYLAEPTPDSLGALRRAVRAAPGFDPDLGVRTHAGALLRDGKDAEAVTVLEESMPGSLFSPSAHAMLANTLRRTGRDDAAARHARLSRAALDSILSTGDGSRERPWSVLRISDEYDVVDSLGDRPRRQALLRDGLRTLDRIECQDGRVVHFDVTGVPQAVVRA</sequence>
<accession>A0ABW2N9G4</accession>
<dbReference type="RefSeq" id="WP_255889013.1">
    <property type="nucleotide sequence ID" value="NZ_JAFMZM010000001.1"/>
</dbReference>
<organism evidence="1 2">
    <name type="scientific">Nocardioides astragali</name>
    <dbReference type="NCBI Taxonomy" id="1776736"/>
    <lineage>
        <taxon>Bacteria</taxon>
        <taxon>Bacillati</taxon>
        <taxon>Actinomycetota</taxon>
        <taxon>Actinomycetes</taxon>
        <taxon>Propionibacteriales</taxon>
        <taxon>Nocardioidaceae</taxon>
        <taxon>Nocardioides</taxon>
    </lineage>
</organism>
<dbReference type="Gene3D" id="1.25.40.10">
    <property type="entry name" value="Tetratricopeptide repeat domain"/>
    <property type="match status" value="1"/>
</dbReference>
<dbReference type="Proteomes" id="UP001596524">
    <property type="component" value="Unassembled WGS sequence"/>
</dbReference>
<keyword evidence="2" id="KW-1185">Reference proteome</keyword>
<proteinExistence type="predicted"/>
<evidence type="ECO:0000313" key="1">
    <source>
        <dbReference type="EMBL" id="MFC7362565.1"/>
    </source>
</evidence>
<gene>
    <name evidence="1" type="ORF">ACFQO6_20015</name>
</gene>
<protein>
    <submittedName>
        <fullName evidence="1">DUF4919 domain-containing protein</fullName>
    </submittedName>
</protein>
<dbReference type="InterPro" id="IPR011990">
    <property type="entry name" value="TPR-like_helical_dom_sf"/>
</dbReference>